<dbReference type="SUPFAM" id="SSF51735">
    <property type="entry name" value="NAD(P)-binding Rossmann-fold domains"/>
    <property type="match status" value="1"/>
</dbReference>
<protein>
    <submittedName>
        <fullName evidence="2">Zinc-binding dehydrogenase</fullName>
    </submittedName>
</protein>
<dbReference type="STRING" id="690417.IC63_03205"/>
<organism evidence="2 3">
    <name type="scientific">Paracoccus sphaerophysae</name>
    <dbReference type="NCBI Taxonomy" id="690417"/>
    <lineage>
        <taxon>Bacteria</taxon>
        <taxon>Pseudomonadati</taxon>
        <taxon>Pseudomonadota</taxon>
        <taxon>Alphaproteobacteria</taxon>
        <taxon>Rhodobacterales</taxon>
        <taxon>Paracoccaceae</taxon>
        <taxon>Paracoccus</taxon>
    </lineage>
</organism>
<dbReference type="Proteomes" id="UP000029917">
    <property type="component" value="Unassembled WGS sequence"/>
</dbReference>
<dbReference type="InterPro" id="IPR013154">
    <property type="entry name" value="ADH-like_N"/>
</dbReference>
<dbReference type="InterPro" id="IPR013149">
    <property type="entry name" value="ADH-like_C"/>
</dbReference>
<dbReference type="PANTHER" id="PTHR43677:SF4">
    <property type="entry name" value="QUINONE OXIDOREDUCTASE-LIKE PROTEIN 2"/>
    <property type="match status" value="1"/>
</dbReference>
<dbReference type="Gene3D" id="3.90.180.10">
    <property type="entry name" value="Medium-chain alcohol dehydrogenases, catalytic domain"/>
    <property type="match status" value="1"/>
</dbReference>
<accession>A0A099FFS5</accession>
<dbReference type="InterPro" id="IPR011032">
    <property type="entry name" value="GroES-like_sf"/>
</dbReference>
<dbReference type="InterPro" id="IPR036291">
    <property type="entry name" value="NAD(P)-bd_dom_sf"/>
</dbReference>
<reference evidence="2 3" key="1">
    <citation type="submission" date="2014-09" db="EMBL/GenBank/DDBJ databases">
        <authorList>
            <person name="McGinnis J.M."/>
            <person name="Wolfgang W.J."/>
        </authorList>
    </citation>
    <scope>NUCLEOTIDE SEQUENCE [LARGE SCALE GENOMIC DNA]</scope>
    <source>
        <strain evidence="2 3">HAMBI 3106</strain>
    </source>
</reference>
<feature type="domain" description="Enoyl reductase (ER)" evidence="1">
    <location>
        <begin position="8"/>
        <end position="314"/>
    </location>
</feature>
<reference evidence="2 3" key="2">
    <citation type="submission" date="2014-10" db="EMBL/GenBank/DDBJ databases">
        <title>Paracoccus sanguinis sp. nov., isolated from clinical specimens of New York State patients.</title>
        <authorList>
            <person name="Mingle L.A."/>
            <person name="Cole J.A."/>
            <person name="Lapierre P."/>
            <person name="Musser K.A."/>
        </authorList>
    </citation>
    <scope>NUCLEOTIDE SEQUENCE [LARGE SCALE GENOMIC DNA]</scope>
    <source>
        <strain evidence="2 3">HAMBI 3106</strain>
    </source>
</reference>
<comment type="caution">
    <text evidence="2">The sequence shown here is derived from an EMBL/GenBank/DDBJ whole genome shotgun (WGS) entry which is preliminary data.</text>
</comment>
<dbReference type="Gene3D" id="3.40.50.720">
    <property type="entry name" value="NAD(P)-binding Rossmann-like Domain"/>
    <property type="match status" value="1"/>
</dbReference>
<dbReference type="SUPFAM" id="SSF50129">
    <property type="entry name" value="GroES-like"/>
    <property type="match status" value="1"/>
</dbReference>
<dbReference type="SMART" id="SM00829">
    <property type="entry name" value="PKS_ER"/>
    <property type="match status" value="1"/>
</dbReference>
<dbReference type="CDD" id="cd08241">
    <property type="entry name" value="QOR1"/>
    <property type="match status" value="1"/>
</dbReference>
<dbReference type="GO" id="GO:0016491">
    <property type="term" value="F:oxidoreductase activity"/>
    <property type="evidence" value="ECO:0007669"/>
    <property type="project" value="InterPro"/>
</dbReference>
<dbReference type="InterPro" id="IPR020843">
    <property type="entry name" value="ER"/>
</dbReference>
<evidence type="ECO:0000259" key="1">
    <source>
        <dbReference type="SMART" id="SM00829"/>
    </source>
</evidence>
<dbReference type="Pfam" id="PF00107">
    <property type="entry name" value="ADH_zinc_N"/>
    <property type="match status" value="1"/>
</dbReference>
<gene>
    <name evidence="2" type="ORF">IC63_03205</name>
</gene>
<dbReference type="Pfam" id="PF08240">
    <property type="entry name" value="ADH_N"/>
    <property type="match status" value="1"/>
</dbReference>
<name>A0A099FFS5_9RHOB</name>
<sequence length="323" mass="33010">MIWIEEPGASPRLQSAACREPGAGEVVVRLHAAALNFADLLMIEAKYQETPPFPFVAGLEGAGVVEACGPGARLAPGTRVAVYSQGTLADRGVFPETACLPIPDAMPMVDAAGFQIAYGTSHLALTRDGRVRPGDTVAVLGAGGGVGLTAVEIGAVLGARVIAVARGADKLAAAGDAGAAELIDSDATSDLRAALRALGGVDVVYDAVGDAPGLAAFGALKPGGRHLLIGFAGGRPPALPLNHALVKNISVHGFNWGAYRTLDPAALRDSLAALFELYAQGRLRPVAGTVLPLDRAVEGYDLLRRRQAVGKVILTMTGASDQS</sequence>
<dbReference type="EMBL" id="JRKS01000005">
    <property type="protein sequence ID" value="KGJ09033.1"/>
    <property type="molecule type" value="Genomic_DNA"/>
</dbReference>
<dbReference type="InterPro" id="IPR051397">
    <property type="entry name" value="Zn-ADH-like_protein"/>
</dbReference>
<proteinExistence type="predicted"/>
<dbReference type="OrthoDB" id="4190732at2"/>
<keyword evidence="3" id="KW-1185">Reference proteome</keyword>
<evidence type="ECO:0000313" key="3">
    <source>
        <dbReference type="Proteomes" id="UP000029917"/>
    </source>
</evidence>
<dbReference type="PANTHER" id="PTHR43677">
    <property type="entry name" value="SHORT-CHAIN DEHYDROGENASE/REDUCTASE"/>
    <property type="match status" value="1"/>
</dbReference>
<evidence type="ECO:0000313" key="2">
    <source>
        <dbReference type="EMBL" id="KGJ09033.1"/>
    </source>
</evidence>
<dbReference type="AlphaFoldDB" id="A0A099FFS5"/>